<feature type="transmembrane region" description="Helical" evidence="1">
    <location>
        <begin position="137"/>
        <end position="159"/>
    </location>
</feature>
<evidence type="ECO:0000313" key="3">
    <source>
        <dbReference type="Proteomes" id="UP001334084"/>
    </source>
</evidence>
<accession>A0AAX4JE48</accession>
<evidence type="ECO:0000256" key="1">
    <source>
        <dbReference type="SAM" id="Phobius"/>
    </source>
</evidence>
<proteinExistence type="predicted"/>
<keyword evidence="1" id="KW-0812">Transmembrane</keyword>
<name>A0AAX4JE48_9MICR</name>
<dbReference type="KEGG" id="vnx:VNE69_07124"/>
<sequence>MDFLHLLVQTISTTKHKEDTNLLENSLQDEHFDVIAIDSHKINFNMDHQEGIFERSRKLNDSVYDSKLHMSSQKIVNEGASTSGNSLLYTTISVENDEEDHSELVKLEKEKKSLKLPETYWEHIRFACASLGKREKIYSVVTIIITTIALISVVIWVSFF</sequence>
<dbReference type="RefSeq" id="XP_065330201.1">
    <property type="nucleotide sequence ID" value="XM_065474129.1"/>
</dbReference>
<evidence type="ECO:0000313" key="2">
    <source>
        <dbReference type="EMBL" id="WUR04056.1"/>
    </source>
</evidence>
<dbReference type="Proteomes" id="UP001334084">
    <property type="component" value="Chromosome 7"/>
</dbReference>
<protein>
    <submittedName>
        <fullName evidence="2">Membrane protein</fullName>
    </submittedName>
</protein>
<dbReference type="GeneID" id="90541880"/>
<organism evidence="2 3">
    <name type="scientific">Vairimorpha necatrix</name>
    <dbReference type="NCBI Taxonomy" id="6039"/>
    <lineage>
        <taxon>Eukaryota</taxon>
        <taxon>Fungi</taxon>
        <taxon>Fungi incertae sedis</taxon>
        <taxon>Microsporidia</taxon>
        <taxon>Nosematidae</taxon>
        <taxon>Vairimorpha</taxon>
    </lineage>
</organism>
<keyword evidence="1" id="KW-1133">Transmembrane helix</keyword>
<keyword evidence="1" id="KW-0472">Membrane</keyword>
<dbReference type="AlphaFoldDB" id="A0AAX4JE48"/>
<keyword evidence="3" id="KW-1185">Reference proteome</keyword>
<dbReference type="EMBL" id="CP142732">
    <property type="protein sequence ID" value="WUR04056.1"/>
    <property type="molecule type" value="Genomic_DNA"/>
</dbReference>
<gene>
    <name evidence="2" type="ORF">VNE69_07124</name>
</gene>
<reference evidence="2" key="1">
    <citation type="journal article" date="2024" name="BMC Genomics">
        <title>Functional annotation of a divergent genome using sequence and structure-based similarity.</title>
        <authorList>
            <person name="Svedberg D."/>
            <person name="Winiger R.R."/>
            <person name="Berg A."/>
            <person name="Sharma H."/>
            <person name="Tellgren-Roth C."/>
            <person name="Debrunner-Vossbrinck B.A."/>
            <person name="Vossbrinck C.R."/>
            <person name="Barandun J."/>
        </authorList>
    </citation>
    <scope>NUCLEOTIDE SEQUENCE</scope>
    <source>
        <strain evidence="2">Illinois isolate</strain>
    </source>
</reference>